<evidence type="ECO:0000259" key="2">
    <source>
        <dbReference type="Pfam" id="PF02371"/>
    </source>
</evidence>
<accession>A0A447P063</accession>
<dbReference type="AlphaFoldDB" id="A0A447P063"/>
<dbReference type="Proteomes" id="UP000276345">
    <property type="component" value="Chromosome"/>
</dbReference>
<name>A0A447P063_SALET</name>
<reference evidence="3 4" key="1">
    <citation type="submission" date="2018-12" db="EMBL/GenBank/DDBJ databases">
        <authorList>
            <consortium name="Pathogen Informatics"/>
        </authorList>
    </citation>
    <scope>NUCLEOTIDE SEQUENCE [LARGE SCALE GENOMIC DNA]</scope>
    <source>
        <strain evidence="3 4">NCTC7406</strain>
    </source>
</reference>
<evidence type="ECO:0000313" key="3">
    <source>
        <dbReference type="EMBL" id="VEA08852.1"/>
    </source>
</evidence>
<dbReference type="InterPro" id="IPR003346">
    <property type="entry name" value="Transposase_20"/>
</dbReference>
<feature type="domain" description="Transposase IS116/IS110/IS902 C-terminal" evidence="2">
    <location>
        <begin position="89"/>
        <end position="170"/>
    </location>
</feature>
<dbReference type="GO" id="GO:0004803">
    <property type="term" value="F:transposase activity"/>
    <property type="evidence" value="ECO:0007669"/>
    <property type="project" value="InterPro"/>
</dbReference>
<evidence type="ECO:0000313" key="4">
    <source>
        <dbReference type="Proteomes" id="UP000276345"/>
    </source>
</evidence>
<sequence>MIARYCRLYQPPLWQPEPLHIRQLLALVNRLDALKEMLRMEQNRMLVANEIIMSSLQKNTESLLSQIHEIQQNIKEHINANKELKKSKALLTSIPGVGDILSCTFLAYVGDISKFSNNKKLVAWVGLNPMQQESGLWKGHSKISKRGNIELRKALYMPAVAALTHNPILIALKNRLAGRGKAGKSIVCAGMKKLLQLMYGVLKSGEYFNAKIQLVK</sequence>
<dbReference type="InterPro" id="IPR047650">
    <property type="entry name" value="Transpos_IS110"/>
</dbReference>
<gene>
    <name evidence="3" type="ORF">NCTC7406_04066</name>
</gene>
<dbReference type="EMBL" id="LR134142">
    <property type="protein sequence ID" value="VEA08852.1"/>
    <property type="molecule type" value="Genomic_DNA"/>
</dbReference>
<evidence type="ECO:0000256" key="1">
    <source>
        <dbReference type="SAM" id="Coils"/>
    </source>
</evidence>
<proteinExistence type="predicted"/>
<organism evidence="3 4">
    <name type="scientific">Salmonella enterica subsp. enterica serovar Sanjuan</name>
    <dbReference type="NCBI Taxonomy" id="1160765"/>
    <lineage>
        <taxon>Bacteria</taxon>
        <taxon>Pseudomonadati</taxon>
        <taxon>Pseudomonadota</taxon>
        <taxon>Gammaproteobacteria</taxon>
        <taxon>Enterobacterales</taxon>
        <taxon>Enterobacteriaceae</taxon>
        <taxon>Salmonella</taxon>
    </lineage>
</organism>
<protein>
    <submittedName>
        <fullName evidence="3">Putative invertase</fullName>
    </submittedName>
</protein>
<dbReference type="GO" id="GO:0003677">
    <property type="term" value="F:DNA binding"/>
    <property type="evidence" value="ECO:0007669"/>
    <property type="project" value="InterPro"/>
</dbReference>
<dbReference type="PANTHER" id="PTHR33055:SF3">
    <property type="entry name" value="PUTATIVE TRANSPOSASE FOR IS117-RELATED"/>
    <property type="match status" value="1"/>
</dbReference>
<dbReference type="GO" id="GO:0006313">
    <property type="term" value="P:DNA transposition"/>
    <property type="evidence" value="ECO:0007669"/>
    <property type="project" value="InterPro"/>
</dbReference>
<dbReference type="PANTHER" id="PTHR33055">
    <property type="entry name" value="TRANSPOSASE FOR INSERTION SEQUENCE ELEMENT IS1111A"/>
    <property type="match status" value="1"/>
</dbReference>
<feature type="coiled-coil region" evidence="1">
    <location>
        <begin position="24"/>
        <end position="87"/>
    </location>
</feature>
<dbReference type="Pfam" id="PF02371">
    <property type="entry name" value="Transposase_20"/>
    <property type="match status" value="1"/>
</dbReference>
<keyword evidence="1" id="KW-0175">Coiled coil</keyword>